<dbReference type="InterPro" id="IPR003340">
    <property type="entry name" value="B3_DNA-bd"/>
</dbReference>
<evidence type="ECO:0000256" key="2">
    <source>
        <dbReference type="ARBA" id="ARBA00023015"/>
    </source>
</evidence>
<dbReference type="SUPFAM" id="SSF54171">
    <property type="entry name" value="DNA-binding domain"/>
    <property type="match status" value="1"/>
</dbReference>
<dbReference type="InterPro" id="IPR036955">
    <property type="entry name" value="AP2/ERF_dom_sf"/>
</dbReference>
<dbReference type="EMBL" id="JAUJYN010000004">
    <property type="protein sequence ID" value="KAK1274166.1"/>
    <property type="molecule type" value="Genomic_DNA"/>
</dbReference>
<dbReference type="GO" id="GO:0005634">
    <property type="term" value="C:nucleus"/>
    <property type="evidence" value="ECO:0007669"/>
    <property type="project" value="UniProtKB-SubCell"/>
</dbReference>
<evidence type="ECO:0000313" key="10">
    <source>
        <dbReference type="Proteomes" id="UP001179952"/>
    </source>
</evidence>
<evidence type="ECO:0000256" key="3">
    <source>
        <dbReference type="ARBA" id="ARBA00023125"/>
    </source>
</evidence>
<evidence type="ECO:0000256" key="6">
    <source>
        <dbReference type="SAM" id="MobiDB-lite"/>
    </source>
</evidence>
<dbReference type="PROSITE" id="PS51032">
    <property type="entry name" value="AP2_ERF"/>
    <property type="match status" value="1"/>
</dbReference>
<keyword evidence="4" id="KW-0804">Transcription</keyword>
<dbReference type="SUPFAM" id="SSF101936">
    <property type="entry name" value="DNA-binding pseudobarrel domain"/>
    <property type="match status" value="1"/>
</dbReference>
<keyword evidence="2" id="KW-0805">Transcription regulation</keyword>
<keyword evidence="3" id="KW-0238">DNA-binding</keyword>
<dbReference type="PROSITE" id="PS50863">
    <property type="entry name" value="B3"/>
    <property type="match status" value="1"/>
</dbReference>
<evidence type="ECO:0000256" key="4">
    <source>
        <dbReference type="ARBA" id="ARBA00023163"/>
    </source>
</evidence>
<dbReference type="Proteomes" id="UP001179952">
    <property type="component" value="Unassembled WGS sequence"/>
</dbReference>
<dbReference type="AlphaFoldDB" id="A0AAV9BC65"/>
<dbReference type="PANTHER" id="PTHR31140:SF58">
    <property type="entry name" value="DNA-BINDING PROTEIN RAV1"/>
    <property type="match status" value="1"/>
</dbReference>
<dbReference type="InterPro" id="IPR015300">
    <property type="entry name" value="DNA-bd_pseudobarrel_sf"/>
</dbReference>
<evidence type="ECO:0000259" key="8">
    <source>
        <dbReference type="PROSITE" id="PS51032"/>
    </source>
</evidence>
<name>A0AAV9BC65_ACOGR</name>
<dbReference type="SMART" id="SM01019">
    <property type="entry name" value="B3"/>
    <property type="match status" value="1"/>
</dbReference>
<dbReference type="InterPro" id="IPR044800">
    <property type="entry name" value="LEC2-like"/>
</dbReference>
<proteinExistence type="predicted"/>
<dbReference type="SMART" id="SM00380">
    <property type="entry name" value="AP2"/>
    <property type="match status" value="1"/>
</dbReference>
<evidence type="ECO:0000313" key="9">
    <source>
        <dbReference type="EMBL" id="KAK1274166.1"/>
    </source>
</evidence>
<evidence type="ECO:0000256" key="1">
    <source>
        <dbReference type="ARBA" id="ARBA00004123"/>
    </source>
</evidence>
<dbReference type="InterPro" id="IPR001471">
    <property type="entry name" value="AP2/ERF_dom"/>
</dbReference>
<comment type="subcellular location">
    <subcellularLocation>
        <location evidence="1">Nucleus</location>
    </subcellularLocation>
</comment>
<dbReference type="Gene3D" id="2.40.330.10">
    <property type="entry name" value="DNA-binding pseudobarrel domain"/>
    <property type="match status" value="1"/>
</dbReference>
<feature type="domain" description="AP2/ERF" evidence="8">
    <location>
        <begin position="65"/>
        <end position="120"/>
    </location>
</feature>
<comment type="caution">
    <text evidence="9">The sequence shown here is derived from an EMBL/GenBank/DDBJ whole genome shotgun (WGS) entry which is preliminary data.</text>
</comment>
<dbReference type="Gene3D" id="3.30.730.10">
    <property type="entry name" value="AP2/ERF domain"/>
    <property type="match status" value="1"/>
</dbReference>
<organism evidence="9 10">
    <name type="scientific">Acorus gramineus</name>
    <name type="common">Dwarf sweet flag</name>
    <dbReference type="NCBI Taxonomy" id="55184"/>
    <lineage>
        <taxon>Eukaryota</taxon>
        <taxon>Viridiplantae</taxon>
        <taxon>Streptophyta</taxon>
        <taxon>Embryophyta</taxon>
        <taxon>Tracheophyta</taxon>
        <taxon>Spermatophyta</taxon>
        <taxon>Magnoliopsida</taxon>
        <taxon>Liliopsida</taxon>
        <taxon>Acoraceae</taxon>
        <taxon>Acorus</taxon>
    </lineage>
</organism>
<feature type="domain" description="TF-B3" evidence="7">
    <location>
        <begin position="186"/>
        <end position="301"/>
    </location>
</feature>
<dbReference type="PANTHER" id="PTHR31140">
    <property type="entry name" value="B3 DOMAIN-CONTAINING TRANSCRIPTION FACTOR ABI3"/>
    <property type="match status" value="1"/>
</dbReference>
<keyword evidence="10" id="KW-1185">Reference proteome</keyword>
<dbReference type="CDD" id="cd10017">
    <property type="entry name" value="B3_DNA"/>
    <property type="match status" value="1"/>
</dbReference>
<evidence type="ECO:0000259" key="7">
    <source>
        <dbReference type="PROSITE" id="PS50863"/>
    </source>
</evidence>
<sequence length="365" mass="40412">MSTTVLPGLSMFSSMDEELTSMTSYAAPAPTAADVIEASGSNSTGEGDPIDRPITGPPTLGPSARYKGVVVQQNGNWGAQIYADHRRVWLGTFKTEREAAMAYDSASIKLRSGDTHRNFPWTDATSLEPRFQELYTKEAVLAMIRDGSYPARFTHFLQAVRMAAPPAPAVAVAVAKQGGVVQREMFRKELTPSDVGKLNRLVIPKKHAVAYFPRAAAEEERSCGGGVGGGGGDVGVVFVDRRQRTWTFRYCYWKSSQSYVFTRGWNRYVRAMDLRQMDIVVFYQCEEVGGARRVFRMIDVEYAGPRLRGGRDVGGGEDLRLRLGPGGGGEEEMVEEVVEEEEEEEEEVEQVVKEEEVWLFGVRIG</sequence>
<dbReference type="GO" id="GO:0003677">
    <property type="term" value="F:DNA binding"/>
    <property type="evidence" value="ECO:0007669"/>
    <property type="project" value="UniProtKB-KW"/>
</dbReference>
<keyword evidence="5" id="KW-0539">Nucleus</keyword>
<evidence type="ECO:0000256" key="5">
    <source>
        <dbReference type="ARBA" id="ARBA00023242"/>
    </source>
</evidence>
<protein>
    <submittedName>
        <fullName evidence="9">AP2/ERF and B3 domain-containing transcription factor</fullName>
    </submittedName>
</protein>
<reference evidence="9" key="1">
    <citation type="journal article" date="2023" name="Nat. Commun.">
        <title>Diploid and tetraploid genomes of Acorus and the evolution of monocots.</title>
        <authorList>
            <person name="Ma L."/>
            <person name="Liu K.W."/>
            <person name="Li Z."/>
            <person name="Hsiao Y.Y."/>
            <person name="Qi Y."/>
            <person name="Fu T."/>
            <person name="Tang G.D."/>
            <person name="Zhang D."/>
            <person name="Sun W.H."/>
            <person name="Liu D.K."/>
            <person name="Li Y."/>
            <person name="Chen G.Z."/>
            <person name="Liu X.D."/>
            <person name="Liao X.Y."/>
            <person name="Jiang Y.T."/>
            <person name="Yu X."/>
            <person name="Hao Y."/>
            <person name="Huang J."/>
            <person name="Zhao X.W."/>
            <person name="Ke S."/>
            <person name="Chen Y.Y."/>
            <person name="Wu W.L."/>
            <person name="Hsu J.L."/>
            <person name="Lin Y.F."/>
            <person name="Huang M.D."/>
            <person name="Li C.Y."/>
            <person name="Huang L."/>
            <person name="Wang Z.W."/>
            <person name="Zhao X."/>
            <person name="Zhong W.Y."/>
            <person name="Peng D.H."/>
            <person name="Ahmad S."/>
            <person name="Lan S."/>
            <person name="Zhang J.S."/>
            <person name="Tsai W.C."/>
            <person name="Van de Peer Y."/>
            <person name="Liu Z.J."/>
        </authorList>
    </citation>
    <scope>NUCLEOTIDE SEQUENCE</scope>
    <source>
        <strain evidence="9">SCP</strain>
    </source>
</reference>
<dbReference type="InterPro" id="IPR016177">
    <property type="entry name" value="DNA-bd_dom_sf"/>
</dbReference>
<dbReference type="GO" id="GO:0003700">
    <property type="term" value="F:DNA-binding transcription factor activity"/>
    <property type="evidence" value="ECO:0007669"/>
    <property type="project" value="InterPro"/>
</dbReference>
<feature type="region of interest" description="Disordered" evidence="6">
    <location>
        <begin position="37"/>
        <end position="61"/>
    </location>
</feature>
<accession>A0AAV9BC65</accession>
<gene>
    <name evidence="9" type="ORF">QJS04_geneDACA012179</name>
</gene>
<dbReference type="Pfam" id="PF02362">
    <property type="entry name" value="B3"/>
    <property type="match status" value="1"/>
</dbReference>
<dbReference type="CDD" id="cd00018">
    <property type="entry name" value="AP2"/>
    <property type="match status" value="1"/>
</dbReference>
<dbReference type="FunFam" id="3.30.730.10:FF:000008">
    <property type="entry name" value="AP2 domain-containing protein RAP2.8"/>
    <property type="match status" value="1"/>
</dbReference>
<reference evidence="9" key="2">
    <citation type="submission" date="2023-06" db="EMBL/GenBank/DDBJ databases">
        <authorList>
            <person name="Ma L."/>
            <person name="Liu K.-W."/>
            <person name="Li Z."/>
            <person name="Hsiao Y.-Y."/>
            <person name="Qi Y."/>
            <person name="Fu T."/>
            <person name="Tang G."/>
            <person name="Zhang D."/>
            <person name="Sun W.-H."/>
            <person name="Liu D.-K."/>
            <person name="Li Y."/>
            <person name="Chen G.-Z."/>
            <person name="Liu X.-D."/>
            <person name="Liao X.-Y."/>
            <person name="Jiang Y.-T."/>
            <person name="Yu X."/>
            <person name="Hao Y."/>
            <person name="Huang J."/>
            <person name="Zhao X.-W."/>
            <person name="Ke S."/>
            <person name="Chen Y.-Y."/>
            <person name="Wu W.-L."/>
            <person name="Hsu J.-L."/>
            <person name="Lin Y.-F."/>
            <person name="Huang M.-D."/>
            <person name="Li C.-Y."/>
            <person name="Huang L."/>
            <person name="Wang Z.-W."/>
            <person name="Zhao X."/>
            <person name="Zhong W.-Y."/>
            <person name="Peng D.-H."/>
            <person name="Ahmad S."/>
            <person name="Lan S."/>
            <person name="Zhang J.-S."/>
            <person name="Tsai W.-C."/>
            <person name="Van De Peer Y."/>
            <person name="Liu Z.-J."/>
        </authorList>
    </citation>
    <scope>NUCLEOTIDE SEQUENCE</scope>
    <source>
        <strain evidence="9">SCP</strain>
        <tissue evidence="9">Leaves</tissue>
    </source>
</reference>